<organism evidence="3 4">
    <name type="scientific">Acidithiobacillus ferrooxidans (strain ATCC 23270 / DSM 14882 / CIP 104768 / NCIMB 8455)</name>
    <name type="common">Ferrobacillus ferrooxidans (strain ATCC 23270)</name>
    <dbReference type="NCBI Taxonomy" id="243159"/>
    <lineage>
        <taxon>Bacteria</taxon>
        <taxon>Pseudomonadati</taxon>
        <taxon>Pseudomonadota</taxon>
        <taxon>Acidithiobacillia</taxon>
        <taxon>Acidithiobacillales</taxon>
        <taxon>Acidithiobacillaceae</taxon>
        <taxon>Acidithiobacillus</taxon>
    </lineage>
</organism>
<keyword evidence="4" id="KW-1185">Reference proteome</keyword>
<dbReference type="Proteomes" id="UP000001362">
    <property type="component" value="Chromosome"/>
</dbReference>
<evidence type="ECO:0000256" key="1">
    <source>
        <dbReference type="SAM" id="MobiDB-lite"/>
    </source>
</evidence>
<protein>
    <submittedName>
        <fullName evidence="3">Lipoprotein, putative</fullName>
    </submittedName>
</protein>
<dbReference type="GeneID" id="65282399"/>
<dbReference type="STRING" id="243159.AFE_1432"/>
<feature type="region of interest" description="Disordered" evidence="1">
    <location>
        <begin position="112"/>
        <end position="184"/>
    </location>
</feature>
<evidence type="ECO:0000313" key="4">
    <source>
        <dbReference type="Proteomes" id="UP000001362"/>
    </source>
</evidence>
<dbReference type="HOGENOM" id="CLU_1465238_0_0_6"/>
<dbReference type="EMBL" id="CP001219">
    <property type="protein sequence ID" value="ACK79279.1"/>
    <property type="molecule type" value="Genomic_DNA"/>
</dbReference>
<accession>B7J9M9</accession>
<feature type="signal peptide" evidence="2">
    <location>
        <begin position="1"/>
        <end position="21"/>
    </location>
</feature>
<evidence type="ECO:0000256" key="2">
    <source>
        <dbReference type="SAM" id="SignalP"/>
    </source>
</evidence>
<dbReference type="RefSeq" id="WP_012607066.1">
    <property type="nucleotide sequence ID" value="NC_011761.1"/>
</dbReference>
<name>B7J9M9_ACIF2</name>
<dbReference type="KEGG" id="afr:AFE_1432"/>
<feature type="compositionally biased region" description="Basic and acidic residues" evidence="1">
    <location>
        <begin position="167"/>
        <end position="178"/>
    </location>
</feature>
<proteinExistence type="predicted"/>
<evidence type="ECO:0000313" key="3">
    <source>
        <dbReference type="EMBL" id="ACK79279.1"/>
    </source>
</evidence>
<dbReference type="PaxDb" id="243159-AFE_1432"/>
<feature type="chain" id="PRO_5002858060" evidence="2">
    <location>
        <begin position="22"/>
        <end position="184"/>
    </location>
</feature>
<gene>
    <name evidence="3" type="ordered locus">AFE_1432</name>
</gene>
<dbReference type="PROSITE" id="PS51257">
    <property type="entry name" value="PROKAR_LIPOPROTEIN"/>
    <property type="match status" value="1"/>
</dbReference>
<keyword evidence="3" id="KW-0449">Lipoprotein</keyword>
<dbReference type="AlphaFoldDB" id="B7J9M9"/>
<keyword evidence="2" id="KW-0732">Signal</keyword>
<reference evidence="3 4" key="1">
    <citation type="journal article" date="2008" name="BMC Genomics">
        <title>Acidithiobacillus ferrooxidans metabolism: from genome sequence to industrial applications.</title>
        <authorList>
            <person name="Valdes J."/>
            <person name="Pedroso I."/>
            <person name="Quatrini R."/>
            <person name="Dodson R.J."/>
            <person name="Tettelin H."/>
            <person name="Blake R.II."/>
            <person name="Eisen J.A."/>
            <person name="Holmes D.S."/>
        </authorList>
    </citation>
    <scope>NUCLEOTIDE SEQUENCE [LARGE SCALE GENOMIC DNA]</scope>
    <source>
        <strain evidence="4">ATCC 23270 / DSM 14882 / CIP 104768 / NCIMB 8455</strain>
    </source>
</reference>
<sequence length="184" mass="20483">MKKSRFVVMVGLLLGAGAGCAVYPTGYDYYAYRGQGYYSGYPAVGYWYPPGAYAQYYTPQLYFQTQLWNYYPRSYYYRYFAAPPPPMRRGIPLPPRPPVGVPLPPPPRVPMGAPGRFVSPPPPPPRVPMGMPGRFVSPPPQAFPGYRAQAPEGQRPRFAPPPQRPGQHPDRGPPDKSRQPQGGP</sequence>